<dbReference type="PROSITE" id="PS51038">
    <property type="entry name" value="BAH"/>
    <property type="match status" value="1"/>
</dbReference>
<dbReference type="SMART" id="SM00439">
    <property type="entry name" value="BAH"/>
    <property type="match status" value="1"/>
</dbReference>
<dbReference type="InterPro" id="IPR036575">
    <property type="entry name" value="TFIIS_cen_dom_sf"/>
</dbReference>
<dbReference type="InterPro" id="IPR043151">
    <property type="entry name" value="BAH_sf"/>
</dbReference>
<dbReference type="AlphaFoldDB" id="A0A5S9X150"/>
<dbReference type="OrthoDB" id="1922186at2759"/>
<feature type="region of interest" description="Disordered" evidence="1">
    <location>
        <begin position="1"/>
        <end position="54"/>
    </location>
</feature>
<dbReference type="GO" id="GO:0006351">
    <property type="term" value="P:DNA-templated transcription"/>
    <property type="evidence" value="ECO:0007669"/>
    <property type="project" value="InterPro"/>
</dbReference>
<dbReference type="Gene3D" id="2.30.30.490">
    <property type="match status" value="1"/>
</dbReference>
<gene>
    <name evidence="3" type="ORF">C24_LOCUS8744</name>
</gene>
<accession>A0A5S9X150</accession>
<dbReference type="EMBL" id="CACSHJ010000088">
    <property type="protein sequence ID" value="CAA0371272.1"/>
    <property type="molecule type" value="Genomic_DNA"/>
</dbReference>
<evidence type="ECO:0000313" key="4">
    <source>
        <dbReference type="Proteomes" id="UP000434276"/>
    </source>
</evidence>
<dbReference type="GO" id="GO:0003682">
    <property type="term" value="F:chromatin binding"/>
    <property type="evidence" value="ECO:0007669"/>
    <property type="project" value="InterPro"/>
</dbReference>
<evidence type="ECO:0000313" key="3">
    <source>
        <dbReference type="EMBL" id="CAA0371272.1"/>
    </source>
</evidence>
<organism evidence="3 4">
    <name type="scientific">Arabidopsis thaliana</name>
    <name type="common">Mouse-ear cress</name>
    <dbReference type="NCBI Taxonomy" id="3702"/>
    <lineage>
        <taxon>Eukaryota</taxon>
        <taxon>Viridiplantae</taxon>
        <taxon>Streptophyta</taxon>
        <taxon>Embryophyta</taxon>
        <taxon>Tracheophyta</taxon>
        <taxon>Spermatophyta</taxon>
        <taxon>Magnoliopsida</taxon>
        <taxon>eudicotyledons</taxon>
        <taxon>Gunneridae</taxon>
        <taxon>Pentapetalae</taxon>
        <taxon>rosids</taxon>
        <taxon>malvids</taxon>
        <taxon>Brassicales</taxon>
        <taxon>Brassicaceae</taxon>
        <taxon>Camelineae</taxon>
        <taxon>Arabidopsis</taxon>
    </lineage>
</organism>
<dbReference type="PANTHER" id="PTHR46871:SF1">
    <property type="entry name" value="BROMO-ADJACENT HOMOLOGY (BAH) DOMAIN-CONTAINING PROTEIN"/>
    <property type="match status" value="1"/>
</dbReference>
<sequence>MLTDQMNEASQDEDNVALSNTKETEKKQRKRKKDCEEMNKKKRKKDCEEKHETKEMELAWKPEDCAKPLGEVSKVTGKGKKKKSHFKTFTFRGNQYALEDSVQLVPDDPNSKPYCAIIKDIYIPNKEKYVKLAVHWFYRPEDVDKKHVGKWESKDSRNLFYSFHRDEVFAESVKHKCVVNFVPENKQIPNRREHPCFIVQNVYDFVKKKVRKFTDKNFDVHQKNEIDRLVAKTSLRLGDLPDIEKDQVTKTSKGKRTVQRKSPKTSTVYKSILEDFDLLTGDSDRDKRLGELLEAVKHECRTSKKKGARDDDSYWPDDVVPVVRALEHVFYDSMAEDMSKYHHKLEILVDELKTSRLLARRLLDGELKPEQVVKMTRYELTRGFTFDDITADLEEPIMRNDAPSTSNNVGRNED</sequence>
<evidence type="ECO:0000256" key="1">
    <source>
        <dbReference type="SAM" id="MobiDB-lite"/>
    </source>
</evidence>
<feature type="compositionally biased region" description="Basic and acidic residues" evidence="1">
    <location>
        <begin position="33"/>
        <end position="54"/>
    </location>
</feature>
<dbReference type="Proteomes" id="UP000434276">
    <property type="component" value="Unassembled WGS sequence"/>
</dbReference>
<dbReference type="PANTHER" id="PTHR46871">
    <property type="entry name" value="BROMO-ADJACENT HOMOLOGY (BAH) DOMAIN-CONTAINING PROTEIN"/>
    <property type="match status" value="1"/>
</dbReference>
<name>A0A5S9X150_ARATH</name>
<dbReference type="Pfam" id="PF07500">
    <property type="entry name" value="TFIIS_M"/>
    <property type="match status" value="1"/>
</dbReference>
<dbReference type="SUPFAM" id="SSF46942">
    <property type="entry name" value="Elongation factor TFIIS domain 2"/>
    <property type="match status" value="1"/>
</dbReference>
<dbReference type="InterPro" id="IPR001025">
    <property type="entry name" value="BAH_dom"/>
</dbReference>
<evidence type="ECO:0000259" key="2">
    <source>
        <dbReference type="PROSITE" id="PS51038"/>
    </source>
</evidence>
<dbReference type="InterPro" id="IPR003618">
    <property type="entry name" value="TFIIS_cen_dom"/>
</dbReference>
<feature type="domain" description="BAH" evidence="2">
    <location>
        <begin position="94"/>
        <end position="214"/>
    </location>
</feature>
<reference evidence="3 4" key="1">
    <citation type="submission" date="2019-12" db="EMBL/GenBank/DDBJ databases">
        <authorList>
            <person name="Jiao W.-B."/>
            <person name="Schneeberger K."/>
        </authorList>
    </citation>
    <scope>NUCLEOTIDE SEQUENCE [LARGE SCALE GENOMIC DNA]</scope>
    <source>
        <strain evidence="4">cv. C24</strain>
    </source>
</reference>
<dbReference type="Pfam" id="PF01426">
    <property type="entry name" value="BAH"/>
    <property type="match status" value="1"/>
</dbReference>
<dbReference type="ExpressionAtlas" id="A0A5S9X150">
    <property type="expression patterns" value="baseline and differential"/>
</dbReference>
<proteinExistence type="predicted"/>
<dbReference type="Gene3D" id="1.10.472.30">
    <property type="entry name" value="Transcription elongation factor S-II, central domain"/>
    <property type="match status" value="1"/>
</dbReference>
<protein>
    <recommendedName>
        <fullName evidence="2">BAH domain-containing protein</fullName>
    </recommendedName>
</protein>